<dbReference type="AlphaFoldDB" id="A0A0B5I7F8"/>
<accession>A0A0B5I7F8</accession>
<dbReference type="Proteomes" id="UP000031774">
    <property type="component" value="Chromosome"/>
</dbReference>
<dbReference type="STRING" id="362257.SVTN_15295"/>
<evidence type="ECO:0000313" key="2">
    <source>
        <dbReference type="Proteomes" id="UP000031774"/>
    </source>
</evidence>
<proteinExistence type="predicted"/>
<dbReference type="KEGG" id="svt:SVTN_15295"/>
<sequence>MDTARVRQMWHLLEPLHSVLYYAPEAFDEAAALGYETADRWPSYFAWRAAALGPVGPVRVASAFYGFSPEKVARHVPAAWEVATPADVLAARLRAVDRIYRRLLGDETLGSPELAEAADLARRAAGSAGLEGRPLAAAHAELPWPEAPHLVLWQAATILREHRGDGHIAALIAAGLDPAESLVSFAAVGAAPEPVFESRGWSEDAWAAARERLTARGLLATDGAATAEGHALRAEVERRTDELAAGPWTALGPEATTRLADLLGGPWLTIIGSGLLPSENTLGIGKI</sequence>
<evidence type="ECO:0008006" key="3">
    <source>
        <dbReference type="Google" id="ProtNLM"/>
    </source>
</evidence>
<dbReference type="Pfam" id="PF21863">
    <property type="entry name" value="HTH_67"/>
    <property type="match status" value="1"/>
</dbReference>
<dbReference type="InterPro" id="IPR054058">
    <property type="entry name" value="HTH_67"/>
</dbReference>
<organism evidence="1 2">
    <name type="scientific">Streptomyces vietnamensis</name>
    <dbReference type="NCBI Taxonomy" id="362257"/>
    <lineage>
        <taxon>Bacteria</taxon>
        <taxon>Bacillati</taxon>
        <taxon>Actinomycetota</taxon>
        <taxon>Actinomycetes</taxon>
        <taxon>Kitasatosporales</taxon>
        <taxon>Streptomycetaceae</taxon>
        <taxon>Streptomyces</taxon>
    </lineage>
</organism>
<reference evidence="1 2" key="1">
    <citation type="submission" date="2014-12" db="EMBL/GenBank/DDBJ databases">
        <title>Complete genome sequence of Streptomyces vietnamensis strain GIMV4.0001, a genetic manipulable producer of the benzoisochromanequinone antibiotic granaticin.</title>
        <authorList>
            <person name="Deng M.R."/>
            <person name="Guo J."/>
            <person name="Ma L.Y."/>
            <person name="Feng G.D."/>
            <person name="Mo C.Y."/>
            <person name="Zhu H.H."/>
        </authorList>
    </citation>
    <scope>NUCLEOTIDE SEQUENCE [LARGE SCALE GENOMIC DNA]</scope>
    <source>
        <strain evidence="2">GIMV4.0001</strain>
    </source>
</reference>
<keyword evidence="2" id="KW-1185">Reference proteome</keyword>
<dbReference type="EMBL" id="CP010407">
    <property type="protein sequence ID" value="AJF65573.1"/>
    <property type="molecule type" value="Genomic_DNA"/>
</dbReference>
<evidence type="ECO:0000313" key="1">
    <source>
        <dbReference type="EMBL" id="AJF65573.1"/>
    </source>
</evidence>
<name>A0A0B5I7F8_9ACTN</name>
<protein>
    <recommendedName>
        <fullName evidence="3">SalK</fullName>
    </recommendedName>
</protein>
<gene>
    <name evidence="1" type="ORF">SVTN_15295</name>
</gene>
<dbReference type="HOGENOM" id="CLU_061724_0_0_11"/>
<dbReference type="NCBIfam" id="NF047719">
    <property type="entry name" value="SCO6745_fam_HTH"/>
    <property type="match status" value="1"/>
</dbReference>